<proteinExistence type="predicted"/>
<dbReference type="InterPro" id="IPR036280">
    <property type="entry name" value="Multihaem_cyt_sf"/>
</dbReference>
<protein>
    <submittedName>
        <fullName evidence="1">Uncharacterized protein</fullName>
    </submittedName>
</protein>
<evidence type="ECO:0000313" key="2">
    <source>
        <dbReference type="Proteomes" id="UP001519460"/>
    </source>
</evidence>
<dbReference type="AlphaFoldDB" id="A0ABD0LB48"/>
<reference evidence="1 2" key="1">
    <citation type="journal article" date="2023" name="Sci. Data">
        <title>Genome assembly of the Korean intertidal mud-creeper Batillaria attramentaria.</title>
        <authorList>
            <person name="Patra A.K."/>
            <person name="Ho P.T."/>
            <person name="Jun S."/>
            <person name="Lee S.J."/>
            <person name="Kim Y."/>
            <person name="Won Y.J."/>
        </authorList>
    </citation>
    <scope>NUCLEOTIDE SEQUENCE [LARGE SCALE GENOMIC DNA]</scope>
    <source>
        <strain evidence="1">Wonlab-2016</strain>
    </source>
</reference>
<sequence length="183" mass="20195">MCSVLCYARDDPGAICTGGGRSVRITVSFKESYVASVRRPARDDVSYITHALCCRLSAEDSASCQECHHCPLPGMSSLSVARNVFIVRCQKCHHCPLPEMSSLSVARNVIIVRCQKCHHCPLPEMSSLSVARNVIIVRSQDCPHCPLPGMSSLSVARNVLIVRCQECHPETERNFVSRVELRA</sequence>
<dbReference type="EMBL" id="JACVVK020000066">
    <property type="protein sequence ID" value="KAK7496598.1"/>
    <property type="molecule type" value="Genomic_DNA"/>
</dbReference>
<accession>A0ABD0LB48</accession>
<organism evidence="1 2">
    <name type="scientific">Batillaria attramentaria</name>
    <dbReference type="NCBI Taxonomy" id="370345"/>
    <lineage>
        <taxon>Eukaryota</taxon>
        <taxon>Metazoa</taxon>
        <taxon>Spiralia</taxon>
        <taxon>Lophotrochozoa</taxon>
        <taxon>Mollusca</taxon>
        <taxon>Gastropoda</taxon>
        <taxon>Caenogastropoda</taxon>
        <taxon>Sorbeoconcha</taxon>
        <taxon>Cerithioidea</taxon>
        <taxon>Batillariidae</taxon>
        <taxon>Batillaria</taxon>
    </lineage>
</organism>
<comment type="caution">
    <text evidence="1">The sequence shown here is derived from an EMBL/GenBank/DDBJ whole genome shotgun (WGS) entry which is preliminary data.</text>
</comment>
<dbReference type="SUPFAM" id="SSF48695">
    <property type="entry name" value="Multiheme cytochromes"/>
    <property type="match status" value="1"/>
</dbReference>
<evidence type="ECO:0000313" key="1">
    <source>
        <dbReference type="EMBL" id="KAK7496598.1"/>
    </source>
</evidence>
<name>A0ABD0LB48_9CAEN</name>
<keyword evidence="2" id="KW-1185">Reference proteome</keyword>
<gene>
    <name evidence="1" type="ORF">BaRGS_00012250</name>
</gene>
<dbReference type="Proteomes" id="UP001519460">
    <property type="component" value="Unassembled WGS sequence"/>
</dbReference>